<evidence type="ECO:0008006" key="3">
    <source>
        <dbReference type="Google" id="ProtNLM"/>
    </source>
</evidence>
<dbReference type="AlphaFoldDB" id="A0A6M6JDJ5"/>
<dbReference type="EMBL" id="CP053564">
    <property type="protein sequence ID" value="QJY45140.1"/>
    <property type="molecule type" value="Genomic_DNA"/>
</dbReference>
<name>A0A6M6JDJ5_9PSEU</name>
<protein>
    <recommendedName>
        <fullName evidence="3">DUF4145 domain-containing protein</fullName>
    </recommendedName>
</protein>
<dbReference type="RefSeq" id="WP_172154847.1">
    <property type="nucleotide sequence ID" value="NZ_CP053564.1"/>
</dbReference>
<gene>
    <name evidence="1" type="ORF">HOP40_04285</name>
</gene>
<keyword evidence="2" id="KW-1185">Reference proteome</keyword>
<proteinExistence type="predicted"/>
<accession>A0A6M6JDJ5</accession>
<reference evidence="1 2" key="1">
    <citation type="submission" date="2020-05" db="EMBL/GenBank/DDBJ databases">
        <authorList>
            <person name="Mo P."/>
        </authorList>
    </citation>
    <scope>NUCLEOTIDE SEQUENCE [LARGE SCALE GENOMIC DNA]</scope>
    <source>
        <strain evidence="1 2">Gen01</strain>
    </source>
</reference>
<evidence type="ECO:0000313" key="2">
    <source>
        <dbReference type="Proteomes" id="UP000505377"/>
    </source>
</evidence>
<dbReference type="Proteomes" id="UP000505377">
    <property type="component" value="Chromosome"/>
</dbReference>
<evidence type="ECO:0000313" key="1">
    <source>
        <dbReference type="EMBL" id="QJY45140.1"/>
    </source>
</evidence>
<organism evidence="1 2">
    <name type="scientific">Pseudonocardia broussonetiae</name>
    <dbReference type="NCBI Taxonomy" id="2736640"/>
    <lineage>
        <taxon>Bacteria</taxon>
        <taxon>Bacillati</taxon>
        <taxon>Actinomycetota</taxon>
        <taxon>Actinomycetes</taxon>
        <taxon>Pseudonocardiales</taxon>
        <taxon>Pseudonocardiaceae</taxon>
        <taxon>Pseudonocardia</taxon>
    </lineage>
</organism>
<dbReference type="KEGG" id="pbro:HOP40_04285"/>
<sequence length="142" mass="15808">MTYSKRIETMRVIAGGHPSLSQSNKIQAIYGEFNSIKSCFRRKGAAGWLLSVLYTTRALDTCLSEIISSKHWTPKGAALGGYLKELEARAVLTAVERQLYQATVVKKRNRYMHEAGATPSNVEADRILTDMHACFVIVTSRV</sequence>